<protein>
    <submittedName>
        <fullName evidence="2">Uncharacterized protein</fullName>
    </submittedName>
</protein>
<evidence type="ECO:0000256" key="1">
    <source>
        <dbReference type="SAM" id="MobiDB-lite"/>
    </source>
</evidence>
<feature type="region of interest" description="Disordered" evidence="1">
    <location>
        <begin position="399"/>
        <end position="418"/>
    </location>
</feature>
<keyword evidence="3" id="KW-1185">Reference proteome</keyword>
<name>A0AAW0DF92_9AGAR</name>
<feature type="compositionally biased region" description="Low complexity" evidence="1">
    <location>
        <begin position="258"/>
        <end position="271"/>
    </location>
</feature>
<dbReference type="Proteomes" id="UP001383192">
    <property type="component" value="Unassembled WGS sequence"/>
</dbReference>
<reference evidence="2 3" key="1">
    <citation type="submission" date="2024-01" db="EMBL/GenBank/DDBJ databases">
        <title>A draft genome for a cacao thread blight-causing isolate of Paramarasmius palmivorus.</title>
        <authorList>
            <person name="Baruah I.K."/>
            <person name="Bukari Y."/>
            <person name="Amoako-Attah I."/>
            <person name="Meinhardt L.W."/>
            <person name="Bailey B.A."/>
            <person name="Cohen S.P."/>
        </authorList>
    </citation>
    <scope>NUCLEOTIDE SEQUENCE [LARGE SCALE GENOMIC DNA]</scope>
    <source>
        <strain evidence="2 3">GH-12</strain>
    </source>
</reference>
<dbReference type="EMBL" id="JAYKXP010000016">
    <property type="protein sequence ID" value="KAK7049480.1"/>
    <property type="molecule type" value="Genomic_DNA"/>
</dbReference>
<feature type="region of interest" description="Disordered" evidence="1">
    <location>
        <begin position="255"/>
        <end position="277"/>
    </location>
</feature>
<comment type="caution">
    <text evidence="2">The sequence shown here is derived from an EMBL/GenBank/DDBJ whole genome shotgun (WGS) entry which is preliminary data.</text>
</comment>
<dbReference type="AlphaFoldDB" id="A0AAW0DF92"/>
<accession>A0AAW0DF92</accession>
<organism evidence="2 3">
    <name type="scientific">Paramarasmius palmivorus</name>
    <dbReference type="NCBI Taxonomy" id="297713"/>
    <lineage>
        <taxon>Eukaryota</taxon>
        <taxon>Fungi</taxon>
        <taxon>Dikarya</taxon>
        <taxon>Basidiomycota</taxon>
        <taxon>Agaricomycotina</taxon>
        <taxon>Agaricomycetes</taxon>
        <taxon>Agaricomycetidae</taxon>
        <taxon>Agaricales</taxon>
        <taxon>Marasmiineae</taxon>
        <taxon>Marasmiaceae</taxon>
        <taxon>Paramarasmius</taxon>
    </lineage>
</organism>
<proteinExistence type="predicted"/>
<gene>
    <name evidence="2" type="ORF">VNI00_005511</name>
</gene>
<evidence type="ECO:0000313" key="2">
    <source>
        <dbReference type="EMBL" id="KAK7049480.1"/>
    </source>
</evidence>
<sequence>MLIAEKESITVDVDIRLPTITKLRQPLFLALSVSPLILLQDIAPMSRNLKKLQMLRAWYHYGNNRSPILARVEACLWSRILDISRGLLTPMDGLRMFLFDACPLVEMAGPEKFFFATDKGALSSLPFALQYGSDSNSFVQIPTVSFGPDDPVTLNSAQGFGADAPAFGTDSSELHVDLSMIDADSLESVIEQRDRNVGIDEAVLFHPSSPSAVDPERTSDGININLRGQQSLSFHYPVNNLLTAPLHGNLRHVPGILSSAEPSSAPSTADTAPPPPISVEAIEVDKSSREISFVSYLLSQSNTFQRMHGNMDLFVKVSLAAFTTVGLGRLFDTPDITYVHGLSVLSRTVFIEETEDGKLMMLLRSQSIFVHGSQPSFLPSDCNSLVDAINVCFEKDGSPASLRRQQSPSSDDGGEGEPFSIINIFQSPELRYAVCFPHRGCRALDSLARGLSTDSFSSNLVPETGLHPPMEYRSYSAGVDWHFVATANVSYDMGVAPCGLNTELYLIRGAVLIFLASWDGDLSAVECRIHSLGSLKDRVVRMDAICGVLMMSGDRL</sequence>
<evidence type="ECO:0000313" key="3">
    <source>
        <dbReference type="Proteomes" id="UP001383192"/>
    </source>
</evidence>